<keyword evidence="7" id="KW-1133">Transmembrane helix</keyword>
<sequence length="510" mass="56772">MARDMTADGLTAGLKADVQIDIQSIPSVRFLDENNVAIPEGVSSEALVKSSTNSLPSFLPNPKGLAPSAASSQLTPSSSSSSSQPSTSMDGESPPVSNDVEQFDVTGYFFWCPARSIDECLLSSAENEDVLKTLKDHIILCWSHQSQGSLRSFILPLRSSSLTSSELHTLVIVTESADFLEQEWHSICNFPKLYVKIGSPLCRGVLRSINIEKCHMCVVHSVQTSTASSIFADVSSVEDNNFSAFQDDSKALLITLNIKNMSYRDIFNKYTSVTFDMFNAMLDEGYKSDSILNSERENALDAGSSTSIPLLTELTNDENVQFIDQDDDDDPDTPFHLTQPFACGRAFAARMIFNPETYDLIRLFVTGTDTEEHDHLMAEGFTEQSCQMSAEQLKTIRNRSRLSLLPVDRGILRNYLQETFEYMFTNSLFNHGILCIGIYRLISITDPNNRFIIANPPPDMQLKNLLSVPSCSLRIECVQRRTEPTTNISIDTLYICLALHALDYLLQNMC</sequence>
<evidence type="ECO:0000256" key="1">
    <source>
        <dbReference type="ARBA" id="ARBA00004141"/>
    </source>
</evidence>
<gene>
    <name evidence="15" type="primary">20203169</name>
    <name evidence="14" type="ORF">HELRODRAFT_170315</name>
</gene>
<dbReference type="InterPro" id="IPR003148">
    <property type="entry name" value="RCK_N"/>
</dbReference>
<evidence type="ECO:0000256" key="8">
    <source>
        <dbReference type="ARBA" id="ARBA00023065"/>
    </source>
</evidence>
<keyword evidence="9" id="KW-0472">Membrane</keyword>
<dbReference type="RefSeq" id="XP_009014376.1">
    <property type="nucleotide sequence ID" value="XM_009016128.1"/>
</dbReference>
<dbReference type="EMBL" id="KB096183">
    <property type="protein sequence ID" value="ESO07765.1"/>
    <property type="molecule type" value="Genomic_DNA"/>
</dbReference>
<dbReference type="InParanoid" id="T1F2X0"/>
<feature type="compositionally biased region" description="Low complexity" evidence="11">
    <location>
        <begin position="65"/>
        <end position="88"/>
    </location>
</feature>
<proteinExistence type="predicted"/>
<evidence type="ECO:0000256" key="7">
    <source>
        <dbReference type="ARBA" id="ARBA00022989"/>
    </source>
</evidence>
<feature type="region of interest" description="Disordered" evidence="11">
    <location>
        <begin position="59"/>
        <end position="97"/>
    </location>
</feature>
<evidence type="ECO:0000256" key="11">
    <source>
        <dbReference type="SAM" id="MobiDB-lite"/>
    </source>
</evidence>
<evidence type="ECO:0000256" key="10">
    <source>
        <dbReference type="ARBA" id="ARBA00023303"/>
    </source>
</evidence>
<evidence type="ECO:0000256" key="9">
    <source>
        <dbReference type="ARBA" id="ARBA00023136"/>
    </source>
</evidence>
<evidence type="ECO:0000256" key="6">
    <source>
        <dbReference type="ARBA" id="ARBA00022958"/>
    </source>
</evidence>
<keyword evidence="6" id="KW-0630">Potassium</keyword>
<name>T1F2X0_HELRO</name>
<dbReference type="PANTHER" id="PTHR10027">
    <property type="entry name" value="CALCIUM-ACTIVATED POTASSIUM CHANNEL ALPHA CHAIN"/>
    <property type="match status" value="1"/>
</dbReference>
<comment type="subcellular location">
    <subcellularLocation>
        <location evidence="1">Membrane</location>
        <topology evidence="1">Multi-pass membrane protein</topology>
    </subcellularLocation>
</comment>
<dbReference type="KEGG" id="hro:HELRODRAFT_170315"/>
<dbReference type="GO" id="GO:0071805">
    <property type="term" value="P:potassium ion transmembrane transport"/>
    <property type="evidence" value="ECO:0000318"/>
    <property type="project" value="GO_Central"/>
</dbReference>
<dbReference type="GeneID" id="20203169"/>
<evidence type="ECO:0000256" key="5">
    <source>
        <dbReference type="ARBA" id="ARBA00022826"/>
    </source>
</evidence>
<dbReference type="GO" id="GO:0045211">
    <property type="term" value="C:postsynaptic membrane"/>
    <property type="evidence" value="ECO:0000318"/>
    <property type="project" value="GO_Central"/>
</dbReference>
<dbReference type="OMA" id="NIHISEM"/>
<dbReference type="PANTHER" id="PTHR10027:SF33">
    <property type="entry name" value="CALCIUM-ACTIVATED POTASSIUM CHANNEL SUBUNIT ALPHA-1-RELATED"/>
    <property type="match status" value="1"/>
</dbReference>
<dbReference type="Proteomes" id="UP000015101">
    <property type="component" value="Unassembled WGS sequence"/>
</dbReference>
<evidence type="ECO:0000256" key="4">
    <source>
        <dbReference type="ARBA" id="ARBA00022692"/>
    </source>
</evidence>
<dbReference type="InterPro" id="IPR047871">
    <property type="entry name" value="K_chnl_Slo-like"/>
</dbReference>
<dbReference type="CTD" id="20203169"/>
<dbReference type="InterPro" id="IPR048735">
    <property type="entry name" value="Slowpoke-like_C"/>
</dbReference>
<evidence type="ECO:0000313" key="15">
    <source>
        <dbReference type="EnsemblMetazoa" id="HelroP170315"/>
    </source>
</evidence>
<evidence type="ECO:0000259" key="13">
    <source>
        <dbReference type="Pfam" id="PF22614"/>
    </source>
</evidence>
<keyword evidence="4" id="KW-0812">Transmembrane</keyword>
<dbReference type="AlphaFoldDB" id="T1F2X0"/>
<accession>T1F2X0</accession>
<dbReference type="HOGENOM" id="CLU_534516_0_0_1"/>
<feature type="domain" description="RCK N-terminal" evidence="13">
    <location>
        <begin position="134"/>
        <end position="263"/>
    </location>
</feature>
<feature type="domain" description="Ca2+-activated K+ channel Slowpoke-like C-terminal" evidence="12">
    <location>
        <begin position="359"/>
        <end position="463"/>
    </location>
</feature>
<dbReference type="EnsemblMetazoa" id="HelroT170315">
    <property type="protein sequence ID" value="HelroP170315"/>
    <property type="gene ID" value="HelroG170315"/>
</dbReference>
<dbReference type="FunFam" id="3.40.50.720:FF:001500">
    <property type="entry name" value="Uncharacterized protein"/>
    <property type="match status" value="1"/>
</dbReference>
<dbReference type="Pfam" id="PF22614">
    <property type="entry name" value="Slo-like_RCK"/>
    <property type="match status" value="1"/>
</dbReference>
<keyword evidence="10" id="KW-0407">Ion channel</keyword>
<organism evidence="15 16">
    <name type="scientific">Helobdella robusta</name>
    <name type="common">Californian leech</name>
    <dbReference type="NCBI Taxonomy" id="6412"/>
    <lineage>
        <taxon>Eukaryota</taxon>
        <taxon>Metazoa</taxon>
        <taxon>Spiralia</taxon>
        <taxon>Lophotrochozoa</taxon>
        <taxon>Annelida</taxon>
        <taxon>Clitellata</taxon>
        <taxon>Hirudinea</taxon>
        <taxon>Rhynchobdellida</taxon>
        <taxon>Glossiphoniidae</taxon>
        <taxon>Helobdella</taxon>
    </lineage>
</organism>
<dbReference type="OrthoDB" id="6251504at2759"/>
<dbReference type="GO" id="GO:0060072">
    <property type="term" value="F:large conductance calcium-activated potassium channel activity"/>
    <property type="evidence" value="ECO:0000318"/>
    <property type="project" value="GO_Central"/>
</dbReference>
<dbReference type="eggNOG" id="KOG1420">
    <property type="taxonomic scope" value="Eukaryota"/>
</dbReference>
<reference evidence="16" key="1">
    <citation type="submission" date="2012-12" db="EMBL/GenBank/DDBJ databases">
        <authorList>
            <person name="Hellsten U."/>
            <person name="Grimwood J."/>
            <person name="Chapman J.A."/>
            <person name="Shapiro H."/>
            <person name="Aerts A."/>
            <person name="Otillar R.P."/>
            <person name="Terry A.Y."/>
            <person name="Boore J.L."/>
            <person name="Simakov O."/>
            <person name="Marletaz F."/>
            <person name="Cho S.-J."/>
            <person name="Edsinger-Gonzales E."/>
            <person name="Havlak P."/>
            <person name="Kuo D.-H."/>
            <person name="Larsson T."/>
            <person name="Lv J."/>
            <person name="Arendt D."/>
            <person name="Savage R."/>
            <person name="Osoegawa K."/>
            <person name="de Jong P."/>
            <person name="Lindberg D.R."/>
            <person name="Seaver E.C."/>
            <person name="Weisblat D.A."/>
            <person name="Putnam N.H."/>
            <person name="Grigoriev I.V."/>
            <person name="Rokhsar D.S."/>
        </authorList>
    </citation>
    <scope>NUCLEOTIDE SEQUENCE</scope>
</reference>
<evidence type="ECO:0000256" key="2">
    <source>
        <dbReference type="ARBA" id="ARBA00022448"/>
    </source>
</evidence>
<keyword evidence="3" id="KW-0633">Potassium transport</keyword>
<evidence type="ECO:0000256" key="3">
    <source>
        <dbReference type="ARBA" id="ARBA00022538"/>
    </source>
</evidence>
<keyword evidence="16" id="KW-1185">Reference proteome</keyword>
<keyword evidence="8" id="KW-0406">Ion transport</keyword>
<dbReference type="EMBL" id="AMQM01003517">
    <property type="status" value="NOT_ANNOTATED_CDS"/>
    <property type="molecule type" value="Genomic_DNA"/>
</dbReference>
<reference evidence="14 16" key="2">
    <citation type="journal article" date="2013" name="Nature">
        <title>Insights into bilaterian evolution from three spiralian genomes.</title>
        <authorList>
            <person name="Simakov O."/>
            <person name="Marletaz F."/>
            <person name="Cho S.J."/>
            <person name="Edsinger-Gonzales E."/>
            <person name="Havlak P."/>
            <person name="Hellsten U."/>
            <person name="Kuo D.H."/>
            <person name="Larsson T."/>
            <person name="Lv J."/>
            <person name="Arendt D."/>
            <person name="Savage R."/>
            <person name="Osoegawa K."/>
            <person name="de Jong P."/>
            <person name="Grimwood J."/>
            <person name="Chapman J.A."/>
            <person name="Shapiro H."/>
            <person name="Aerts A."/>
            <person name="Otillar R.P."/>
            <person name="Terry A.Y."/>
            <person name="Boore J.L."/>
            <person name="Grigoriev I.V."/>
            <person name="Lindberg D.R."/>
            <person name="Seaver E.C."/>
            <person name="Weisblat D.A."/>
            <person name="Putnam N.H."/>
            <person name="Rokhsar D.S."/>
        </authorList>
    </citation>
    <scope>NUCLEOTIDE SEQUENCE</scope>
</reference>
<dbReference type="Pfam" id="PF21014">
    <property type="entry name" value="Slowpoke_C"/>
    <property type="match status" value="1"/>
</dbReference>
<dbReference type="STRING" id="6412.T1F2X0"/>
<evidence type="ECO:0000313" key="14">
    <source>
        <dbReference type="EMBL" id="ESO07765.1"/>
    </source>
</evidence>
<dbReference type="Gene3D" id="3.40.50.720">
    <property type="entry name" value="NAD(P)-binding Rossmann-like Domain"/>
    <property type="match status" value="1"/>
</dbReference>
<evidence type="ECO:0000259" key="12">
    <source>
        <dbReference type="Pfam" id="PF21014"/>
    </source>
</evidence>
<reference evidence="15" key="3">
    <citation type="submission" date="2015-06" db="UniProtKB">
        <authorList>
            <consortium name="EnsemblMetazoa"/>
        </authorList>
    </citation>
    <scope>IDENTIFICATION</scope>
</reference>
<keyword evidence="5" id="KW-0631">Potassium channel</keyword>
<protein>
    <submittedName>
        <fullName evidence="14 15">Uncharacterized protein</fullName>
    </submittedName>
</protein>
<keyword evidence="2" id="KW-0813">Transport</keyword>
<evidence type="ECO:0000313" key="16">
    <source>
        <dbReference type="Proteomes" id="UP000015101"/>
    </source>
</evidence>